<feature type="binding site" evidence="12">
    <location>
        <position position="115"/>
    </location>
    <ligand>
        <name>K(+)</name>
        <dbReference type="ChEBI" id="CHEBI:29103"/>
    </ligand>
</feature>
<feature type="transmembrane region" description="Helical" evidence="13">
    <location>
        <begin position="399"/>
        <end position="417"/>
    </location>
</feature>
<feature type="transmembrane region" description="Helical" evidence="13">
    <location>
        <begin position="462"/>
        <end position="482"/>
    </location>
</feature>
<dbReference type="InterPro" id="IPR003445">
    <property type="entry name" value="Cat_transpt"/>
</dbReference>
<evidence type="ECO:0000256" key="1">
    <source>
        <dbReference type="ARBA" id="ARBA00004429"/>
    </source>
</evidence>
<keyword evidence="15" id="KW-1185">Reference proteome</keyword>
<organism evidence="14 15">
    <name type="scientific">Ruficoccus amylovorans</name>
    <dbReference type="NCBI Taxonomy" id="1804625"/>
    <lineage>
        <taxon>Bacteria</taxon>
        <taxon>Pseudomonadati</taxon>
        <taxon>Verrucomicrobiota</taxon>
        <taxon>Opitutia</taxon>
        <taxon>Puniceicoccales</taxon>
        <taxon>Cerasicoccaceae</taxon>
        <taxon>Ruficoccus</taxon>
    </lineage>
</organism>
<evidence type="ECO:0000313" key="14">
    <source>
        <dbReference type="EMBL" id="MBC2594086.1"/>
    </source>
</evidence>
<dbReference type="Pfam" id="PF02386">
    <property type="entry name" value="TrkH"/>
    <property type="match status" value="1"/>
</dbReference>
<evidence type="ECO:0000256" key="3">
    <source>
        <dbReference type="ARBA" id="ARBA00022448"/>
    </source>
</evidence>
<keyword evidence="12" id="KW-0479">Metal-binding</keyword>
<feature type="binding site" evidence="12">
    <location>
        <position position="116"/>
    </location>
    <ligand>
        <name>K(+)</name>
        <dbReference type="ChEBI" id="CHEBI:29103"/>
    </ligand>
</feature>
<feature type="transmembrane region" description="Helical" evidence="13">
    <location>
        <begin position="276"/>
        <end position="295"/>
    </location>
</feature>
<reference evidence="14 15" key="1">
    <citation type="submission" date="2020-07" db="EMBL/GenBank/DDBJ databases">
        <authorList>
            <person name="Feng X."/>
        </authorList>
    </citation>
    <scope>NUCLEOTIDE SEQUENCE [LARGE SCALE GENOMIC DNA]</scope>
    <source>
        <strain evidence="14 15">JCM31066</strain>
    </source>
</reference>
<keyword evidence="3" id="KW-0813">Transport</keyword>
<evidence type="ECO:0000256" key="2">
    <source>
        <dbReference type="ARBA" id="ARBA00009137"/>
    </source>
</evidence>
<feature type="transmembrane region" description="Helical" evidence="13">
    <location>
        <begin position="43"/>
        <end position="62"/>
    </location>
</feature>
<feature type="transmembrane region" description="Helical" evidence="13">
    <location>
        <begin position="140"/>
        <end position="165"/>
    </location>
</feature>
<feature type="transmembrane region" description="Helical" evidence="13">
    <location>
        <begin position="74"/>
        <end position="96"/>
    </location>
</feature>
<sequence length="491" mass="53454">MNYRIISKLLSVIVTTLAVAFLICLGMGQTFDTSVREDGVLDEWLICSAVAVALALICMLLGRGAGNKLLRKEALAVIGLGWILASVIGALPYYLILEEASVADSIFETASGLTTTGASVFSNLESIPTSLLFWRCLSQWIGGLGVVVFFVALLSSLGAGAKILFSNESSGHSTDIDSGRVQHGVLQIMYVYLGLSALCAVVFHLCGMNWFDALCHMFATVSTGGFSTYNSSVGAFQSPTIEWMVTLFMALGGTSFFVMLRMVKCDFRHVWRNTEFIAYLIIMGTFSILITLILLGEGVVGDFNEALRVSTFQAVSLMTSTGFSTADFQMWPNVVHTLLMMAMIVGGCSGSTGGGTKVVRVVVALKVARQQIERAFRTRVVRPMHMNGRILDKDDQENVINYIVLLAIVCLLSLPVLALLQHELSFEGCFSAMLACLFNVGPGFNEVGPTLNYSYFSEAAKIFLALLMIMGRLELYAVLVLFTPSLWKRFS</sequence>
<keyword evidence="11 13" id="KW-0472">Membrane</keyword>
<feature type="transmembrane region" description="Helical" evidence="13">
    <location>
        <begin position="9"/>
        <end position="31"/>
    </location>
</feature>
<dbReference type="PANTHER" id="PTHR32024">
    <property type="entry name" value="TRK SYSTEM POTASSIUM UPTAKE PROTEIN TRKG-RELATED"/>
    <property type="match status" value="1"/>
</dbReference>
<dbReference type="EMBL" id="JACHVB010000020">
    <property type="protein sequence ID" value="MBC2594086.1"/>
    <property type="molecule type" value="Genomic_DNA"/>
</dbReference>
<evidence type="ECO:0000256" key="8">
    <source>
        <dbReference type="ARBA" id="ARBA00022958"/>
    </source>
</evidence>
<keyword evidence="10" id="KW-0406">Ion transport</keyword>
<evidence type="ECO:0000256" key="9">
    <source>
        <dbReference type="ARBA" id="ARBA00022989"/>
    </source>
</evidence>
<dbReference type="Proteomes" id="UP000546464">
    <property type="component" value="Unassembled WGS sequence"/>
</dbReference>
<dbReference type="GO" id="GO:0005886">
    <property type="term" value="C:plasma membrane"/>
    <property type="evidence" value="ECO:0007669"/>
    <property type="project" value="UniProtKB-SubCell"/>
</dbReference>
<dbReference type="GO" id="GO:0046872">
    <property type="term" value="F:metal ion binding"/>
    <property type="evidence" value="ECO:0007669"/>
    <property type="project" value="UniProtKB-KW"/>
</dbReference>
<keyword evidence="5" id="KW-0997">Cell inner membrane</keyword>
<feature type="binding site" evidence="12">
    <location>
        <position position="224"/>
    </location>
    <ligand>
        <name>K(+)</name>
        <dbReference type="ChEBI" id="CHEBI:29103"/>
    </ligand>
</feature>
<dbReference type="PANTHER" id="PTHR32024:SF2">
    <property type="entry name" value="TRK SYSTEM POTASSIUM UPTAKE PROTEIN TRKG-RELATED"/>
    <property type="match status" value="1"/>
</dbReference>
<feature type="transmembrane region" description="Helical" evidence="13">
    <location>
        <begin position="185"/>
        <end position="211"/>
    </location>
</feature>
<feature type="binding site" evidence="12">
    <location>
        <position position="321"/>
    </location>
    <ligand>
        <name>K(+)</name>
        <dbReference type="ChEBI" id="CHEBI:29103"/>
    </ligand>
</feature>
<comment type="caution">
    <text evidence="14">The sequence shown here is derived from an EMBL/GenBank/DDBJ whole genome shotgun (WGS) entry which is preliminary data.</text>
</comment>
<proteinExistence type="inferred from homology"/>
<dbReference type="GO" id="GO:0015379">
    <property type="term" value="F:potassium:chloride symporter activity"/>
    <property type="evidence" value="ECO:0007669"/>
    <property type="project" value="InterPro"/>
</dbReference>
<keyword evidence="9 13" id="KW-1133">Transmembrane helix</keyword>
<name>A0A842HEK7_9BACT</name>
<protein>
    <submittedName>
        <fullName evidence="14">TrkH family potassium uptake protein</fullName>
    </submittedName>
</protein>
<feature type="binding site" evidence="12">
    <location>
        <position position="440"/>
    </location>
    <ligand>
        <name>K(+)</name>
        <dbReference type="ChEBI" id="CHEBI:29103"/>
    </ligand>
</feature>
<comment type="similarity">
    <text evidence="2">Belongs to the TrkH potassium transport family.</text>
</comment>
<keyword evidence="4" id="KW-1003">Cell membrane</keyword>
<dbReference type="InterPro" id="IPR004772">
    <property type="entry name" value="TrkH"/>
</dbReference>
<dbReference type="AlphaFoldDB" id="A0A842HEK7"/>
<evidence type="ECO:0000256" key="7">
    <source>
        <dbReference type="ARBA" id="ARBA00022692"/>
    </source>
</evidence>
<evidence type="ECO:0000256" key="4">
    <source>
        <dbReference type="ARBA" id="ARBA00022475"/>
    </source>
</evidence>
<feature type="transmembrane region" description="Helical" evidence="13">
    <location>
        <begin position="243"/>
        <end position="264"/>
    </location>
</feature>
<evidence type="ECO:0000256" key="12">
    <source>
        <dbReference type="PIRSR" id="PIRSR006247-1"/>
    </source>
</evidence>
<keyword evidence="8 12" id="KW-0630">Potassium</keyword>
<evidence type="ECO:0000313" key="15">
    <source>
        <dbReference type="Proteomes" id="UP000546464"/>
    </source>
</evidence>
<evidence type="ECO:0000256" key="5">
    <source>
        <dbReference type="ARBA" id="ARBA00022519"/>
    </source>
</evidence>
<evidence type="ECO:0000256" key="6">
    <source>
        <dbReference type="ARBA" id="ARBA00022538"/>
    </source>
</evidence>
<evidence type="ECO:0000256" key="10">
    <source>
        <dbReference type="ARBA" id="ARBA00023065"/>
    </source>
</evidence>
<keyword evidence="7 13" id="KW-0812">Transmembrane</keyword>
<accession>A0A842HEK7</accession>
<gene>
    <name evidence="14" type="ORF">H5P28_07400</name>
</gene>
<keyword evidence="6" id="KW-0633">Potassium transport</keyword>
<feature type="binding site" evidence="12">
    <location>
        <position position="439"/>
    </location>
    <ligand>
        <name>K(+)</name>
        <dbReference type="ChEBI" id="CHEBI:29103"/>
    </ligand>
</feature>
<evidence type="ECO:0000256" key="11">
    <source>
        <dbReference type="ARBA" id="ARBA00023136"/>
    </source>
</evidence>
<comment type="subcellular location">
    <subcellularLocation>
        <location evidence="1">Cell inner membrane</location>
        <topology evidence="1">Multi-pass membrane protein</topology>
    </subcellularLocation>
</comment>
<dbReference type="PIRSF" id="PIRSF006247">
    <property type="entry name" value="TrkH"/>
    <property type="match status" value="1"/>
</dbReference>
<dbReference type="RefSeq" id="WP_185675068.1">
    <property type="nucleotide sequence ID" value="NZ_JACHVB010000020.1"/>
</dbReference>
<evidence type="ECO:0000256" key="13">
    <source>
        <dbReference type="SAM" id="Phobius"/>
    </source>
</evidence>